<dbReference type="EMBL" id="JABDTM020023615">
    <property type="protein sequence ID" value="KAH0815062.1"/>
    <property type="molecule type" value="Genomic_DNA"/>
</dbReference>
<dbReference type="AlphaFoldDB" id="A0A8J6LBZ8"/>
<feature type="compositionally biased region" description="Basic and acidic residues" evidence="1">
    <location>
        <begin position="230"/>
        <end position="250"/>
    </location>
</feature>
<feature type="region of interest" description="Disordered" evidence="1">
    <location>
        <begin position="579"/>
        <end position="636"/>
    </location>
</feature>
<sequence>MEAELAQAARRAAHQLQQRFRRTPQTPQDGKRRTRNPKEVRNPPTPSQTGPTASGENPLLPQTRPAASICWTDGSDRQALPRLTGESRGPGTPMDLTVRSRQRDPTPPLPSLPPPRVPDRSHSPGDSTPPISTPTGPPEAPPTGSPPEHTLQRVSRPPLRPHAADPQGDRPCPRGTRPRRPRHRKPVFSPSCCIGIEPVPNIPTRIITKCHPTWGPQRRARTREVLQLSTHDDTDPKECTVKPVRPEQVLKYKPLHQGRSTGDRRDQPVHIPQAPRSRTPSPEDLAGPGSPSHISDPRTYRNSAKLPRPCGVPPQPKKGTGARGLPRPTERRQITCDVTTGSDRHNSLRKREKPATQNAKFYKQSQKQGRNCSNTPGAVFLKDIQYGFLVFDSPLHFLEHPQLLFELAASDPFLDSERLISGLFYDPDDFVFAEIVHGTTLLLHVDCSHTVQKVEKVCSKNLTLNGGETQVVKSRPTETEDPERWNERNVHTISAATSSTATIGAAYCFASIVAIERLYKKNVLLPHTNMHRGGQVRSGQVPLQGAVRPCRWWRGLSNRNDARGDTGGSFVLLAVPPCRQGSSGPAKTKDGSTLRIHHESRGTGTGEPGGDPSYGLVERGPTVTHRNRGSHLNNPC</sequence>
<accession>A0A8J6LBZ8</accession>
<protein>
    <submittedName>
        <fullName evidence="2">Uncharacterized protein</fullName>
    </submittedName>
</protein>
<feature type="compositionally biased region" description="Polar residues" evidence="1">
    <location>
        <begin position="355"/>
        <end position="370"/>
    </location>
</feature>
<feature type="compositionally biased region" description="Basic and acidic residues" evidence="1">
    <location>
        <begin position="587"/>
        <end position="601"/>
    </location>
</feature>
<dbReference type="Proteomes" id="UP000719412">
    <property type="component" value="Unassembled WGS sequence"/>
</dbReference>
<feature type="compositionally biased region" description="Pro residues" evidence="1">
    <location>
        <begin position="105"/>
        <end position="116"/>
    </location>
</feature>
<reference evidence="2" key="1">
    <citation type="journal article" date="2020" name="J Insects Food Feed">
        <title>The yellow mealworm (Tenebrio molitor) genome: a resource for the emerging insects as food and feed industry.</title>
        <authorList>
            <person name="Eriksson T."/>
            <person name="Andere A."/>
            <person name="Kelstrup H."/>
            <person name="Emery V."/>
            <person name="Picard C."/>
        </authorList>
    </citation>
    <scope>NUCLEOTIDE SEQUENCE</scope>
    <source>
        <strain evidence="2">Stoneville</strain>
        <tissue evidence="2">Whole head</tissue>
    </source>
</reference>
<gene>
    <name evidence="2" type="ORF">GEV33_007729</name>
</gene>
<feature type="region of interest" description="Disordered" evidence="1">
    <location>
        <begin position="1"/>
        <end position="195"/>
    </location>
</feature>
<evidence type="ECO:0000313" key="2">
    <source>
        <dbReference type="EMBL" id="KAH0815062.1"/>
    </source>
</evidence>
<evidence type="ECO:0000256" key="1">
    <source>
        <dbReference type="SAM" id="MobiDB-lite"/>
    </source>
</evidence>
<evidence type="ECO:0000313" key="3">
    <source>
        <dbReference type="Proteomes" id="UP000719412"/>
    </source>
</evidence>
<name>A0A8J6LBZ8_TENMO</name>
<reference evidence="2" key="2">
    <citation type="submission" date="2021-08" db="EMBL/GenBank/DDBJ databases">
        <authorList>
            <person name="Eriksson T."/>
        </authorList>
    </citation>
    <scope>NUCLEOTIDE SEQUENCE</scope>
    <source>
        <strain evidence="2">Stoneville</strain>
        <tissue evidence="2">Whole head</tissue>
    </source>
</reference>
<proteinExistence type="predicted"/>
<keyword evidence="3" id="KW-1185">Reference proteome</keyword>
<organism evidence="2 3">
    <name type="scientific">Tenebrio molitor</name>
    <name type="common">Yellow mealworm beetle</name>
    <dbReference type="NCBI Taxonomy" id="7067"/>
    <lineage>
        <taxon>Eukaryota</taxon>
        <taxon>Metazoa</taxon>
        <taxon>Ecdysozoa</taxon>
        <taxon>Arthropoda</taxon>
        <taxon>Hexapoda</taxon>
        <taxon>Insecta</taxon>
        <taxon>Pterygota</taxon>
        <taxon>Neoptera</taxon>
        <taxon>Endopterygota</taxon>
        <taxon>Coleoptera</taxon>
        <taxon>Polyphaga</taxon>
        <taxon>Cucujiformia</taxon>
        <taxon>Tenebrionidae</taxon>
        <taxon>Tenebrio</taxon>
    </lineage>
</organism>
<feature type="compositionally biased region" description="Pro residues" evidence="1">
    <location>
        <begin position="131"/>
        <end position="145"/>
    </location>
</feature>
<feature type="compositionally biased region" description="Low complexity" evidence="1">
    <location>
        <begin position="1"/>
        <end position="28"/>
    </location>
</feature>
<feature type="region of interest" description="Disordered" evidence="1">
    <location>
        <begin position="227"/>
        <end position="370"/>
    </location>
</feature>
<feature type="compositionally biased region" description="Basic residues" evidence="1">
    <location>
        <begin position="176"/>
        <end position="186"/>
    </location>
</feature>
<comment type="caution">
    <text evidence="2">The sequence shown here is derived from an EMBL/GenBank/DDBJ whole genome shotgun (WGS) entry which is preliminary data.</text>
</comment>